<evidence type="ECO:0000256" key="1">
    <source>
        <dbReference type="SAM" id="MobiDB-lite"/>
    </source>
</evidence>
<reference evidence="3 4" key="1">
    <citation type="journal article" date="2018" name="Elife">
        <title>Firefly genomes illuminate parallel origins of bioluminescence in beetles.</title>
        <authorList>
            <person name="Fallon T.R."/>
            <person name="Lower S.E."/>
            <person name="Chang C.H."/>
            <person name="Bessho-Uehara M."/>
            <person name="Martin G.J."/>
            <person name="Bewick A.J."/>
            <person name="Behringer M."/>
            <person name="Debat H.J."/>
            <person name="Wong I."/>
            <person name="Day J.C."/>
            <person name="Suvorov A."/>
            <person name="Silva C.J."/>
            <person name="Stanger-Hall K.F."/>
            <person name="Hall D.W."/>
            <person name="Schmitz R.J."/>
            <person name="Nelson D.R."/>
            <person name="Lewis S.M."/>
            <person name="Shigenobu S."/>
            <person name="Bybee S.M."/>
            <person name="Larracuente A.M."/>
            <person name="Oba Y."/>
            <person name="Weng J.K."/>
        </authorList>
    </citation>
    <scope>NUCLEOTIDE SEQUENCE [LARGE SCALE GENOMIC DNA]</scope>
    <source>
        <strain evidence="3">1611_PpyrPB1</strain>
        <tissue evidence="3">Whole body</tissue>
    </source>
</reference>
<evidence type="ECO:0000313" key="3">
    <source>
        <dbReference type="EMBL" id="KAB0792410.1"/>
    </source>
</evidence>
<dbReference type="Proteomes" id="UP000327044">
    <property type="component" value="Unassembled WGS sequence"/>
</dbReference>
<dbReference type="Gene3D" id="2.130.10.10">
    <property type="entry name" value="YVTN repeat-like/Quinoprotein amine dehydrogenase"/>
    <property type="match status" value="1"/>
</dbReference>
<evidence type="ECO:0000313" key="4">
    <source>
        <dbReference type="Proteomes" id="UP000327044"/>
    </source>
</evidence>
<dbReference type="GO" id="GO:0032527">
    <property type="term" value="P:protein exit from endoplasmic reticulum"/>
    <property type="evidence" value="ECO:0007669"/>
    <property type="project" value="TreeGrafter"/>
</dbReference>
<dbReference type="EMBL" id="VVIM01000010">
    <property type="protein sequence ID" value="KAB0792410.1"/>
    <property type="molecule type" value="Genomic_DNA"/>
</dbReference>
<dbReference type="InterPro" id="IPR036322">
    <property type="entry name" value="WD40_repeat_dom_sf"/>
</dbReference>
<dbReference type="FunCoup" id="A0A5N4A513">
    <property type="interactions" value="9"/>
</dbReference>
<comment type="caution">
    <text evidence="3">The sequence shown here is derived from an EMBL/GenBank/DDBJ whole genome shotgun (WGS) entry which is preliminary data.</text>
</comment>
<dbReference type="Pfam" id="PF23756">
    <property type="entry name" value="Beta-prop_HPS5"/>
    <property type="match status" value="1"/>
</dbReference>
<protein>
    <recommendedName>
        <fullName evidence="2">HPS5-like beta-propeller domain-containing protein</fullName>
    </recommendedName>
</protein>
<dbReference type="GO" id="GO:0005737">
    <property type="term" value="C:cytoplasm"/>
    <property type="evidence" value="ECO:0007669"/>
    <property type="project" value="GOC"/>
</dbReference>
<accession>A0A5N4A513</accession>
<dbReference type="PANTHER" id="PTHR23287:SF16">
    <property type="entry name" value="TECTONIN BETA-PROPELLER REPEAT-CONTAINING PROTEIN 2"/>
    <property type="match status" value="1"/>
</dbReference>
<feature type="region of interest" description="Disordered" evidence="1">
    <location>
        <begin position="465"/>
        <end position="490"/>
    </location>
</feature>
<dbReference type="InParanoid" id="A0A5N4A513"/>
<dbReference type="InterPro" id="IPR015943">
    <property type="entry name" value="WD40/YVTN_repeat-like_dom_sf"/>
</dbReference>
<name>A0A5N4A513_PHOPY</name>
<organism evidence="3 4">
    <name type="scientific">Photinus pyralis</name>
    <name type="common">Common eastern firefly</name>
    <name type="synonym">Lampyris pyralis</name>
    <dbReference type="NCBI Taxonomy" id="7054"/>
    <lineage>
        <taxon>Eukaryota</taxon>
        <taxon>Metazoa</taxon>
        <taxon>Ecdysozoa</taxon>
        <taxon>Arthropoda</taxon>
        <taxon>Hexapoda</taxon>
        <taxon>Insecta</taxon>
        <taxon>Pterygota</taxon>
        <taxon>Neoptera</taxon>
        <taxon>Endopterygota</taxon>
        <taxon>Coleoptera</taxon>
        <taxon>Polyphaga</taxon>
        <taxon>Elateriformia</taxon>
        <taxon>Elateroidea</taxon>
        <taxon>Lampyridae</taxon>
        <taxon>Lampyrinae</taxon>
        <taxon>Photinus</taxon>
    </lineage>
</organism>
<dbReference type="PANTHER" id="PTHR23287">
    <property type="entry name" value="RUBY-EYE2-LIKE PROTEIN"/>
    <property type="match status" value="1"/>
</dbReference>
<evidence type="ECO:0000259" key="2">
    <source>
        <dbReference type="Pfam" id="PF23756"/>
    </source>
</evidence>
<feature type="domain" description="HPS5-like beta-propeller" evidence="2">
    <location>
        <begin position="28"/>
        <end position="343"/>
    </location>
</feature>
<keyword evidence="4" id="KW-1185">Reference proteome</keyword>
<dbReference type="InterPro" id="IPR056499">
    <property type="entry name" value="Beta-prop_HPS5-like"/>
</dbReference>
<sequence length="627" mass="70494">MILREWAPLADLFNRLPSKAQSGIFTYDIKLTCVDVLTDFIALGTNFGLVYWYNRRTKDLQKLRCENTSIPVTTLKVISTVDYMVACGNQDGSISIFQVPKSHHESLPENLRPKNKQIERYTVSDLHSAPITALQWTKNGMKLFSGDKLGHIVLTEIDFYMHLCKSIEILNESYEVVQLSYHHQNLLVSTMYRSIVCKKENKWKVSQVGKKDRKALGNFGGIFHQNSLRSNDVVLYCTRPGLRIWVSDIEGCVQQTLLFKDILNQRSSEAQLINPVSKSLRKLLPQKEASFGVVLPFQDHLLVTYNNDVVYVLNPKELTVDAMISNLRGVLGVAVCKDEIFILEGERSLIRISENPEPIYDMTPPIPTASNFRPISTSIKDLTHKIQTSSIISAIPPFIEMTFGGDLNIHTDSTSVINAEEATESPRRRPKPNESYKKLQIYDKISNQNFDDDILYKTRRPKKAQSVASWSSNSSDEHDGGHVSKPTIMTESTVNILPDLRSPESIKNDIESKEKLLADVLCFGTVEMSAEPENVQLEISTKSCSSNESSNASFKSESYDNRIVTPVATNSEVGYGPPLPSSNYTSVEAGVPACVKIPNDWQLQNVSTKQERKITESSISDSDWEII</sequence>
<proteinExistence type="predicted"/>
<gene>
    <name evidence="3" type="ORF">PPYR_14369</name>
</gene>
<dbReference type="AlphaFoldDB" id="A0A5N4A513"/>
<dbReference type="SUPFAM" id="SSF50978">
    <property type="entry name" value="WD40 repeat-like"/>
    <property type="match status" value="1"/>
</dbReference>
<dbReference type="OrthoDB" id="9930272at2759"/>